<evidence type="ECO:0000313" key="15">
    <source>
        <dbReference type="EMBL" id="BAE05966.1"/>
    </source>
</evidence>
<keyword evidence="7 13" id="KW-1133">Transmembrane helix</keyword>
<dbReference type="GO" id="GO:0015226">
    <property type="term" value="F:carnitine transmembrane transporter activity"/>
    <property type="evidence" value="ECO:0007669"/>
    <property type="project" value="TreeGrafter"/>
</dbReference>
<dbReference type="eggNOG" id="COG4176">
    <property type="taxonomic scope" value="Bacteria"/>
</dbReference>
<evidence type="ECO:0000256" key="7">
    <source>
        <dbReference type="ARBA" id="ARBA00022989"/>
    </source>
</evidence>
<dbReference type="KEGG" id="sha:SH2657"/>
<dbReference type="InterPro" id="IPR007210">
    <property type="entry name" value="ABC_Gly_betaine_transp_sub-bd"/>
</dbReference>
<evidence type="ECO:0000256" key="11">
    <source>
        <dbReference type="ARBA" id="ARBA00035652"/>
    </source>
</evidence>
<evidence type="ECO:0000256" key="13">
    <source>
        <dbReference type="SAM" id="Phobius"/>
    </source>
</evidence>
<evidence type="ECO:0000256" key="3">
    <source>
        <dbReference type="ARBA" id="ARBA00022448"/>
    </source>
</evidence>
<keyword evidence="3" id="KW-0813">Transport</keyword>
<keyword evidence="4" id="KW-1003">Cell membrane</keyword>
<evidence type="ECO:0000256" key="6">
    <source>
        <dbReference type="ARBA" id="ARBA00022692"/>
    </source>
</evidence>
<dbReference type="AlphaFoldDB" id="Q4L311"/>
<dbReference type="Pfam" id="PF04069">
    <property type="entry name" value="OpuAC"/>
    <property type="match status" value="1"/>
</dbReference>
<keyword evidence="8" id="KW-0921">Nickel transport</keyword>
<evidence type="ECO:0000256" key="1">
    <source>
        <dbReference type="ARBA" id="ARBA00004141"/>
    </source>
</evidence>
<dbReference type="CDD" id="cd13639">
    <property type="entry name" value="PBP2_OpuAC_like"/>
    <property type="match status" value="1"/>
</dbReference>
<evidence type="ECO:0000256" key="10">
    <source>
        <dbReference type="ARBA" id="ARBA00035642"/>
    </source>
</evidence>
<reference evidence="15 16" key="1">
    <citation type="journal article" date="2005" name="J. Bacteriol.">
        <title>Whole-genome sequencing of Staphylococcus haemolyticus uncovers the extreme plasticity of its genome and the evolution of human-colonizing staphylococcal species.</title>
        <authorList>
            <person name="Takeuchi F."/>
            <person name="Watanabe S."/>
            <person name="Baba T."/>
            <person name="Yuzawa H."/>
            <person name="Ito T."/>
            <person name="Morimoto Y."/>
            <person name="Kuroda M."/>
            <person name="Cui L."/>
            <person name="Takahashi M."/>
            <person name="Ankai A."/>
            <person name="Baba S."/>
            <person name="Fukui S."/>
            <person name="Lee J.C."/>
            <person name="Hiramatsu K."/>
        </authorList>
    </citation>
    <scope>NUCLEOTIDE SEQUENCE [LARGE SCALE GENOMIC DNA]</scope>
    <source>
        <strain evidence="15 16">JCSC1435</strain>
    </source>
</reference>
<sequence length="373" mass="41614">MFKLDLPMAKENIFAGINQTIMLTLSMVVIASMIGTPGLGEGVLAAVQRSEVGNGFVYGIGIVVLAIIVDRFTQAMNHSRQEKLPKKTKIILTIIILLVAILGSILGHMFSDDKEANKGTIKLAYAQQDDQIVSTNVIAQVLEEQGYKVDTTSLDIPVTWEAVSKGEVDAMTGAWLPITHGAEYKKVKNDIDNLGPHIDKEAKLGLVVPKYMDVNSIEDLNNQANKKITGIEPGAEIVDATNETLKAYPNLKGWEQINSSTGAMNAELKRAIKNKDDIIITGWNRYWIFQRYDLKYLDDPKGSMGKAESINTIARKGLKEDEPEAYRILDNFKWSVKDMESIMLEIENGKDPEKATKEWIDNNRDKVDKWTEK</sequence>
<dbReference type="SUPFAM" id="SSF161098">
    <property type="entry name" value="MetI-like"/>
    <property type="match status" value="1"/>
</dbReference>
<evidence type="ECO:0000256" key="8">
    <source>
        <dbReference type="ARBA" id="ARBA00023112"/>
    </source>
</evidence>
<dbReference type="Gene3D" id="1.10.3720.10">
    <property type="entry name" value="MetI-like"/>
    <property type="match status" value="1"/>
</dbReference>
<organism evidence="15 16">
    <name type="scientific">Staphylococcus haemolyticus (strain JCSC1435)</name>
    <dbReference type="NCBI Taxonomy" id="279808"/>
    <lineage>
        <taxon>Bacteria</taxon>
        <taxon>Bacillati</taxon>
        <taxon>Bacillota</taxon>
        <taxon>Bacilli</taxon>
        <taxon>Bacillales</taxon>
        <taxon>Staphylococcaceae</taxon>
        <taxon>Staphylococcus</taxon>
    </lineage>
</organism>
<dbReference type="Gene3D" id="3.40.190.10">
    <property type="entry name" value="Periplasmic binding protein-like II"/>
    <property type="match status" value="1"/>
</dbReference>
<name>Q4L311_STAHJ</name>
<feature type="region of interest" description="Disordered" evidence="12">
    <location>
        <begin position="353"/>
        <end position="373"/>
    </location>
</feature>
<gene>
    <name evidence="15" type="ordered locus">SH2657</name>
</gene>
<dbReference type="Proteomes" id="UP000000543">
    <property type="component" value="Chromosome"/>
</dbReference>
<evidence type="ECO:0000256" key="9">
    <source>
        <dbReference type="ARBA" id="ARBA00023136"/>
    </source>
</evidence>
<evidence type="ECO:0000259" key="14">
    <source>
        <dbReference type="Pfam" id="PF04069"/>
    </source>
</evidence>
<dbReference type="eggNOG" id="COG2113">
    <property type="taxonomic scope" value="Bacteria"/>
</dbReference>
<dbReference type="InterPro" id="IPR035906">
    <property type="entry name" value="MetI-like_sf"/>
</dbReference>
<dbReference type="GO" id="GO:0015871">
    <property type="term" value="P:choline transport"/>
    <property type="evidence" value="ECO:0007669"/>
    <property type="project" value="TreeGrafter"/>
</dbReference>
<evidence type="ECO:0000256" key="5">
    <source>
        <dbReference type="ARBA" id="ARBA00022596"/>
    </source>
</evidence>
<dbReference type="Gene3D" id="3.40.190.100">
    <property type="entry name" value="Glycine betaine-binding periplasmic protein, domain 2"/>
    <property type="match status" value="1"/>
</dbReference>
<dbReference type="GO" id="GO:0031460">
    <property type="term" value="P:glycine betaine transport"/>
    <property type="evidence" value="ECO:0007669"/>
    <property type="project" value="TreeGrafter"/>
</dbReference>
<keyword evidence="6 13" id="KW-0812">Transmembrane</keyword>
<accession>Q4L311</accession>
<feature type="domain" description="ABC-type glycine betaine transport system substrate-binding" evidence="14">
    <location>
        <begin position="120"/>
        <end position="361"/>
    </location>
</feature>
<proteinExistence type="inferred from homology"/>
<comment type="similarity">
    <text evidence="10">In the C-terminal section; belongs to the OsmX family.</text>
</comment>
<dbReference type="GO" id="GO:0005275">
    <property type="term" value="F:amine transmembrane transporter activity"/>
    <property type="evidence" value="ECO:0007669"/>
    <property type="project" value="TreeGrafter"/>
</dbReference>
<dbReference type="GO" id="GO:0043190">
    <property type="term" value="C:ATP-binding cassette (ABC) transporter complex"/>
    <property type="evidence" value="ECO:0007669"/>
    <property type="project" value="InterPro"/>
</dbReference>
<dbReference type="InterPro" id="IPR000515">
    <property type="entry name" value="MetI-like"/>
</dbReference>
<feature type="transmembrane region" description="Helical" evidence="13">
    <location>
        <begin position="52"/>
        <end position="69"/>
    </location>
</feature>
<feature type="transmembrane region" description="Helical" evidence="13">
    <location>
        <begin position="90"/>
        <end position="110"/>
    </location>
</feature>
<protein>
    <submittedName>
        <fullName evidence="15">Glycine-betaine binding permease protein</fullName>
    </submittedName>
</protein>
<evidence type="ECO:0000256" key="4">
    <source>
        <dbReference type="ARBA" id="ARBA00022475"/>
    </source>
</evidence>
<dbReference type="GO" id="GO:0015675">
    <property type="term" value="P:nickel cation transport"/>
    <property type="evidence" value="ECO:0007669"/>
    <property type="project" value="UniProtKB-KW"/>
</dbReference>
<dbReference type="EMBL" id="AP006716">
    <property type="protein sequence ID" value="BAE05966.1"/>
    <property type="molecule type" value="Genomic_DNA"/>
</dbReference>
<dbReference type="SUPFAM" id="SSF53850">
    <property type="entry name" value="Periplasmic binding protein-like II"/>
    <property type="match status" value="1"/>
</dbReference>
<evidence type="ECO:0000313" key="16">
    <source>
        <dbReference type="Proteomes" id="UP000000543"/>
    </source>
</evidence>
<dbReference type="HOGENOM" id="CLU_008673_1_0_9"/>
<comment type="subcellular location">
    <subcellularLocation>
        <location evidence="2">Cell membrane</location>
    </subcellularLocation>
    <subcellularLocation>
        <location evidence="1">Membrane</location>
        <topology evidence="1">Multi-pass membrane protein</topology>
    </subcellularLocation>
</comment>
<keyword evidence="9 13" id="KW-0472">Membrane</keyword>
<keyword evidence="5" id="KW-0533">Nickel</keyword>
<evidence type="ECO:0000256" key="12">
    <source>
        <dbReference type="SAM" id="MobiDB-lite"/>
    </source>
</evidence>
<feature type="transmembrane region" description="Helical" evidence="13">
    <location>
        <begin position="21"/>
        <end position="40"/>
    </location>
</feature>
<dbReference type="CDD" id="cd06261">
    <property type="entry name" value="TM_PBP2"/>
    <property type="match status" value="1"/>
</dbReference>
<dbReference type="PANTHER" id="PTHR47737:SF1">
    <property type="entry name" value="GLYCINE BETAINE_PROLINE BETAINE TRANSPORT SYSTEM PERMEASE PROTEIN PROW"/>
    <property type="match status" value="1"/>
</dbReference>
<comment type="similarity">
    <text evidence="11">In the N-terminal section; belongs to the binding-protein-dependent transport system permease family.</text>
</comment>
<keyword evidence="8" id="KW-0406">Ion transport</keyword>
<dbReference type="PANTHER" id="PTHR47737">
    <property type="entry name" value="GLYCINE BETAINE/PROLINE BETAINE TRANSPORT SYSTEM PERMEASE PROTEIN PROW"/>
    <property type="match status" value="1"/>
</dbReference>
<evidence type="ECO:0000256" key="2">
    <source>
        <dbReference type="ARBA" id="ARBA00004236"/>
    </source>
</evidence>